<dbReference type="EMBL" id="JFKE01000001">
    <property type="protein sequence ID" value="KAJ57072.1"/>
    <property type="molecule type" value="Genomic_DNA"/>
</dbReference>
<name>A0A037ZQE6_9RHOB</name>
<evidence type="ECO:0000313" key="1">
    <source>
        <dbReference type="EMBL" id="KAJ57072.1"/>
    </source>
</evidence>
<accession>A0A037ZQE6</accession>
<dbReference type="AlphaFoldDB" id="A0A037ZQE6"/>
<gene>
    <name evidence="1" type="ORF">ACMU_00855</name>
</gene>
<proteinExistence type="predicted"/>
<evidence type="ECO:0000313" key="2">
    <source>
        <dbReference type="Proteomes" id="UP000026249"/>
    </source>
</evidence>
<sequence>MQHGTFEFGRITPCNPSFPKGITFAGNNAVPLLLTLEDVGDFEQGRSTLCMMCKVSQWPFFVFAPQLLWGLTWELE</sequence>
<organism evidence="1 2">
    <name type="scientific">Actibacterium mucosum KCTC 23349</name>
    <dbReference type="NCBI Taxonomy" id="1454373"/>
    <lineage>
        <taxon>Bacteria</taxon>
        <taxon>Pseudomonadati</taxon>
        <taxon>Pseudomonadota</taxon>
        <taxon>Alphaproteobacteria</taxon>
        <taxon>Rhodobacterales</taxon>
        <taxon>Roseobacteraceae</taxon>
        <taxon>Actibacterium</taxon>
    </lineage>
</organism>
<dbReference type="STRING" id="1454373.ACMU_00855"/>
<reference evidence="1 2" key="1">
    <citation type="submission" date="2014-03" db="EMBL/GenBank/DDBJ databases">
        <title>Draft Genome Sequence of Actibacterium mucosum KCTC 23349, a Marine Alphaproteobacterium with Complex Ionic Requirements Isolated from Mediterranean Seawater at Malvarrosa Beach, Valencia, Spain.</title>
        <authorList>
            <person name="Arahal D.R."/>
            <person name="Shao Z."/>
            <person name="Lai Q."/>
            <person name="Pujalte M.J."/>
        </authorList>
    </citation>
    <scope>NUCLEOTIDE SEQUENCE [LARGE SCALE GENOMIC DNA]</scope>
    <source>
        <strain evidence="1 2">KCTC 23349</strain>
    </source>
</reference>
<keyword evidence="2" id="KW-1185">Reference proteome</keyword>
<comment type="caution">
    <text evidence="1">The sequence shown here is derived from an EMBL/GenBank/DDBJ whole genome shotgun (WGS) entry which is preliminary data.</text>
</comment>
<dbReference type="Proteomes" id="UP000026249">
    <property type="component" value="Unassembled WGS sequence"/>
</dbReference>
<protein>
    <submittedName>
        <fullName evidence="1">Uncharacterized protein</fullName>
    </submittedName>
</protein>